<reference evidence="8" key="3">
    <citation type="submission" date="2025-09" db="UniProtKB">
        <authorList>
            <consortium name="Ensembl"/>
        </authorList>
    </citation>
    <scope>IDENTIFICATION</scope>
</reference>
<evidence type="ECO:0000256" key="3">
    <source>
        <dbReference type="ARBA" id="ARBA00022753"/>
    </source>
</evidence>
<evidence type="ECO:0000313" key="8">
    <source>
        <dbReference type="Ensembl" id="ENSCSAVP00000004780.1"/>
    </source>
</evidence>
<dbReference type="Ensembl" id="ENSCSAVT00000004848.1">
    <property type="protein sequence ID" value="ENSCSAVP00000004780.1"/>
    <property type="gene ID" value="ENSCSAVG00000002852.1"/>
</dbReference>
<feature type="compositionally biased region" description="Basic and acidic residues" evidence="5">
    <location>
        <begin position="361"/>
        <end position="371"/>
    </location>
</feature>
<feature type="compositionally biased region" description="Polar residues" evidence="5">
    <location>
        <begin position="588"/>
        <end position="600"/>
    </location>
</feature>
<dbReference type="PANTHER" id="PTHR23167:SF90">
    <property type="entry name" value="MICAL-LIKE PROTEIN 1"/>
    <property type="match status" value="1"/>
</dbReference>
<dbReference type="InterPro" id="IPR036872">
    <property type="entry name" value="CH_dom_sf"/>
</dbReference>
<dbReference type="FunFam" id="1.10.418.10:FF:000023">
    <property type="entry name" value="EH domain-binding protein 1 isoform X1"/>
    <property type="match status" value="1"/>
</dbReference>
<feature type="compositionally biased region" description="Basic and acidic residues" evidence="5">
    <location>
        <begin position="453"/>
        <end position="492"/>
    </location>
</feature>
<feature type="compositionally biased region" description="Basic and acidic residues" evidence="5">
    <location>
        <begin position="535"/>
        <end position="546"/>
    </location>
</feature>
<organism evidence="8 9">
    <name type="scientific">Ciona savignyi</name>
    <name type="common">Pacific transparent sea squirt</name>
    <dbReference type="NCBI Taxonomy" id="51511"/>
    <lineage>
        <taxon>Eukaryota</taxon>
        <taxon>Metazoa</taxon>
        <taxon>Chordata</taxon>
        <taxon>Tunicata</taxon>
        <taxon>Ascidiacea</taxon>
        <taxon>Phlebobranchia</taxon>
        <taxon>Cionidae</taxon>
        <taxon>Ciona</taxon>
    </lineage>
</organism>
<evidence type="ECO:0000256" key="4">
    <source>
        <dbReference type="ARBA" id="ARBA00023054"/>
    </source>
</evidence>
<evidence type="ECO:0000313" key="9">
    <source>
        <dbReference type="Proteomes" id="UP000007875"/>
    </source>
</evidence>
<accession>H2YHI1</accession>
<feature type="region of interest" description="Disordered" evidence="5">
    <location>
        <begin position="350"/>
        <end position="675"/>
    </location>
</feature>
<feature type="domain" description="BMERB" evidence="7">
    <location>
        <begin position="672"/>
        <end position="818"/>
    </location>
</feature>
<feature type="region of interest" description="Disordered" evidence="5">
    <location>
        <begin position="813"/>
        <end position="856"/>
    </location>
</feature>
<feature type="compositionally biased region" description="Basic and acidic residues" evidence="5">
    <location>
        <begin position="262"/>
        <end position="316"/>
    </location>
</feature>
<evidence type="ECO:0000256" key="5">
    <source>
        <dbReference type="SAM" id="MobiDB-lite"/>
    </source>
</evidence>
<feature type="compositionally biased region" description="Polar residues" evidence="5">
    <location>
        <begin position="517"/>
        <end position="528"/>
    </location>
</feature>
<feature type="compositionally biased region" description="Acidic residues" evidence="5">
    <location>
        <begin position="547"/>
        <end position="558"/>
    </location>
</feature>
<keyword evidence="2" id="KW-0597">Phosphoprotein</keyword>
<dbReference type="Proteomes" id="UP000007875">
    <property type="component" value="Unassembled WGS sequence"/>
</dbReference>
<dbReference type="SMART" id="SM00033">
    <property type="entry name" value="CH"/>
    <property type="match status" value="1"/>
</dbReference>
<feature type="region of interest" description="Disordered" evidence="5">
    <location>
        <begin position="207"/>
        <end position="239"/>
    </location>
</feature>
<feature type="compositionally biased region" description="Acidic residues" evidence="5">
    <location>
        <begin position="500"/>
        <end position="513"/>
    </location>
</feature>
<dbReference type="InterPro" id="IPR001715">
    <property type="entry name" value="CH_dom"/>
</dbReference>
<dbReference type="Gene3D" id="1.10.418.10">
    <property type="entry name" value="Calponin-like domain"/>
    <property type="match status" value="1"/>
</dbReference>
<dbReference type="InParanoid" id="H2YHI1"/>
<evidence type="ECO:0000256" key="2">
    <source>
        <dbReference type="ARBA" id="ARBA00022553"/>
    </source>
</evidence>
<feature type="region of interest" description="Disordered" evidence="5">
    <location>
        <begin position="252"/>
        <end position="336"/>
    </location>
</feature>
<sequence>MAAKGMKALQIWCKRTIEDSGYENVSIDNMTTSWRDGLAFCALIHRYRPDLIDFNSLSKENVLYNNQLAFSVAEKELGIAALLDPEDMVAMRVPDKLSIMTYVSQYYNRLHTMKPADDEKPLKRKSTPTSTPEMVKIKKKDPEPVVNKENKETNVPRIQTSYPNPSFTCEICKKKVHLVERFIDEGKVYHRQCHRRDKSMISELKKYKNAEKEGETTNPNPTNRNENRSTEAPVKRSASRVADMISVFSNGQKQKKVVNTENAKEEKMFEKPESSKPEVLESKNENKDLKDSNPSKEYKPRKVPDTTDSVPSEREFPAGQGERVMDKTQNERPLPVARVENIVQNIVVADTELGHKTGKLPLKDNSGDNKTKSYTKVVSPNRDLSPSSAIAPLISELPASPVKRPTPRNTSSETKPKPRQRSFNKHNPGPGTNHRDYAQVLNPFDESDEEEADHAVAQEKVSDKTKDQSENKPKVTSDNTAKQETKAEKTKDNSGYNPFEDTEDDLSDNEDVEDIKNTTTNKESTNPFENLEDENPFHEEEGRNPFEIDDDSSDEAYDESLNPFGDADGAQSDEIQENGVTNGDLGRTPQQQKNVTKTNSAPKPPNRRKGPAPPPPKAPSSEGNFPKSPSPKPPRAEVNMLNVPSSREKPPRSPTSGTKPARPAPGYGFPLIKRDVKREMNEDEIMSEMTILDVQLKDLEKKGVKLEEVLRGEVKTETDQLLPEWFELVHEKNKLVRRETDLVYLMQQQRLEQEHADIEFKIRKLLNKPEAEKTSEDKEEESRLLDQLVEVVERRNVIINSIEEARVKEEEEDAAYDLMKHQMESPVHSDNTKKKKKKNKVKKMFSKKKKPPKHDS</sequence>
<dbReference type="CDD" id="cd21253">
    <property type="entry name" value="CH_MICALL2"/>
    <property type="match status" value="1"/>
</dbReference>
<feature type="domain" description="Calponin-homology (CH)" evidence="6">
    <location>
        <begin position="3"/>
        <end position="111"/>
    </location>
</feature>
<comment type="subcellular location">
    <subcellularLocation>
        <location evidence="1">Endosome</location>
    </subcellularLocation>
</comment>
<evidence type="ECO:0008006" key="10">
    <source>
        <dbReference type="Google" id="ProtNLM"/>
    </source>
</evidence>
<keyword evidence="4" id="KW-0175">Coiled coil</keyword>
<feature type="compositionally biased region" description="Polar residues" evidence="5">
    <location>
        <begin position="372"/>
        <end position="388"/>
    </location>
</feature>
<name>H2YHI1_CIOSA</name>
<proteinExistence type="predicted"/>
<dbReference type="PANTHER" id="PTHR23167">
    <property type="entry name" value="CALPONIN HOMOLOGY DOMAIN-CONTAINING PROTEIN DDB_G0272472-RELATED"/>
    <property type="match status" value="1"/>
</dbReference>
<dbReference type="InterPro" id="IPR050540">
    <property type="entry name" value="F-actin_Monoox_Mical"/>
</dbReference>
<reference evidence="9" key="1">
    <citation type="submission" date="2003-08" db="EMBL/GenBank/DDBJ databases">
        <authorList>
            <person name="Birren B."/>
            <person name="Nusbaum C."/>
            <person name="Abebe A."/>
            <person name="Abouelleil A."/>
            <person name="Adekoya E."/>
            <person name="Ait-zahra M."/>
            <person name="Allen N."/>
            <person name="Allen T."/>
            <person name="An P."/>
            <person name="Anderson M."/>
            <person name="Anderson S."/>
            <person name="Arachchi H."/>
            <person name="Armbruster J."/>
            <person name="Bachantsang P."/>
            <person name="Baldwin J."/>
            <person name="Barry A."/>
            <person name="Bayul T."/>
            <person name="Blitshsteyn B."/>
            <person name="Bloom T."/>
            <person name="Blye J."/>
            <person name="Boguslavskiy L."/>
            <person name="Borowsky M."/>
            <person name="Boukhgalter B."/>
            <person name="Brunache A."/>
            <person name="Butler J."/>
            <person name="Calixte N."/>
            <person name="Calvo S."/>
            <person name="Camarata J."/>
            <person name="Campo K."/>
            <person name="Chang J."/>
            <person name="Cheshatsang Y."/>
            <person name="Citroen M."/>
            <person name="Collymore A."/>
            <person name="Considine T."/>
            <person name="Cook A."/>
            <person name="Cooke P."/>
            <person name="Corum B."/>
            <person name="Cuomo C."/>
            <person name="David R."/>
            <person name="Dawoe T."/>
            <person name="Degray S."/>
            <person name="Dodge S."/>
            <person name="Dooley K."/>
            <person name="Dorje P."/>
            <person name="Dorjee K."/>
            <person name="Dorris L."/>
            <person name="Duffey N."/>
            <person name="Dupes A."/>
            <person name="Elkins T."/>
            <person name="Engels R."/>
            <person name="Erickson J."/>
            <person name="Farina A."/>
            <person name="Faro S."/>
            <person name="Ferreira P."/>
            <person name="Fischer H."/>
            <person name="Fitzgerald M."/>
            <person name="Foley K."/>
            <person name="Gage D."/>
            <person name="Galagan J."/>
            <person name="Gearin G."/>
            <person name="Gnerre S."/>
            <person name="Gnirke A."/>
            <person name="Goyette A."/>
            <person name="Graham J."/>
            <person name="Grandbois E."/>
            <person name="Gyaltsen K."/>
            <person name="Hafez N."/>
            <person name="Hagopian D."/>
            <person name="Hagos B."/>
            <person name="Hall J."/>
            <person name="Hatcher B."/>
            <person name="Heller A."/>
            <person name="Higgins H."/>
            <person name="Honan T."/>
            <person name="Horn A."/>
            <person name="Houde N."/>
            <person name="Hughes L."/>
            <person name="Hulme W."/>
            <person name="Husby E."/>
            <person name="Iliev I."/>
            <person name="Jaffe D."/>
            <person name="Jones C."/>
            <person name="Kamal M."/>
            <person name="Kamat A."/>
            <person name="Kamvysselis M."/>
            <person name="Karlsson E."/>
            <person name="Kells C."/>
            <person name="Kieu A."/>
            <person name="Kisner P."/>
            <person name="Kodira C."/>
            <person name="Kulbokas E."/>
            <person name="Labutti K."/>
            <person name="Lama D."/>
            <person name="Landers T."/>
            <person name="Leger J."/>
            <person name="Levine S."/>
            <person name="Lewis D."/>
            <person name="Lewis T."/>
            <person name="Lindblad-toh K."/>
            <person name="Liu X."/>
            <person name="Lokyitsang T."/>
            <person name="Lokyitsang Y."/>
            <person name="Lucien O."/>
            <person name="Lui A."/>
            <person name="Ma L.J."/>
            <person name="Mabbitt R."/>
            <person name="Macdonald J."/>
            <person name="Maclean C."/>
            <person name="Major J."/>
            <person name="Manning J."/>
            <person name="Marabella R."/>
            <person name="Maru K."/>
            <person name="Matthews C."/>
            <person name="Mauceli E."/>
            <person name="Mccarthy M."/>
            <person name="Mcdonough S."/>
            <person name="Mcghee T."/>
            <person name="Meldrim J."/>
            <person name="Meneus L."/>
            <person name="Mesirov J."/>
            <person name="Mihalev A."/>
            <person name="Mihova T."/>
            <person name="Mikkelsen T."/>
            <person name="Mlenga V."/>
            <person name="Moru K."/>
            <person name="Mozes J."/>
            <person name="Mulrain L."/>
            <person name="Munson G."/>
            <person name="Naylor J."/>
            <person name="Newes C."/>
            <person name="Nguyen C."/>
            <person name="Nguyen N."/>
            <person name="Nguyen T."/>
            <person name="Nicol R."/>
            <person name="Nielsen C."/>
            <person name="Nizzari M."/>
            <person name="Norbu C."/>
            <person name="Norbu N."/>
            <person name="O'donnell P."/>
            <person name="Okoawo O."/>
            <person name="O'leary S."/>
            <person name="Omotosho B."/>
            <person name="O'neill K."/>
            <person name="Osman S."/>
            <person name="Parker S."/>
            <person name="Perrin D."/>
            <person name="Phunkhang P."/>
            <person name="Piqani B."/>
            <person name="Purcell S."/>
            <person name="Rachupka T."/>
            <person name="Ramasamy U."/>
            <person name="Rameau R."/>
            <person name="Ray V."/>
            <person name="Raymond C."/>
            <person name="Retta R."/>
            <person name="Richardson S."/>
            <person name="Rise C."/>
            <person name="Rodriguez J."/>
            <person name="Rogers J."/>
            <person name="Rogov P."/>
            <person name="Rutman M."/>
            <person name="Schupbach R."/>
            <person name="Seaman C."/>
            <person name="Settipalli S."/>
            <person name="Sharpe T."/>
            <person name="Sheridan J."/>
            <person name="Sherpa N."/>
            <person name="Shi J."/>
            <person name="Smirnov S."/>
            <person name="Smith C."/>
            <person name="Sougnez C."/>
            <person name="Spencer B."/>
            <person name="Stalker J."/>
            <person name="Stange-thomann N."/>
            <person name="Stavropoulos S."/>
            <person name="Stetson K."/>
            <person name="Stone C."/>
            <person name="Stone S."/>
            <person name="Stubbs M."/>
            <person name="Talamas J."/>
            <person name="Tchuinga P."/>
            <person name="Tenzing P."/>
            <person name="Tesfaye S."/>
            <person name="Theodore J."/>
            <person name="Thoulutsang Y."/>
            <person name="Topham K."/>
            <person name="Towey S."/>
            <person name="Tsamla T."/>
            <person name="Tsomo N."/>
            <person name="Vallee D."/>
            <person name="Vassiliev H."/>
            <person name="Venkataraman V."/>
            <person name="Vinson J."/>
            <person name="Vo A."/>
            <person name="Wade C."/>
            <person name="Wang S."/>
            <person name="Wangchuk T."/>
            <person name="Wangdi T."/>
            <person name="Whittaker C."/>
            <person name="Wilkinson J."/>
            <person name="Wu Y."/>
            <person name="Wyman D."/>
            <person name="Yadav S."/>
            <person name="Yang S."/>
            <person name="Yang X."/>
            <person name="Yeager S."/>
            <person name="Yee E."/>
            <person name="Young G."/>
            <person name="Zainoun J."/>
            <person name="Zembeck L."/>
            <person name="Zimmer A."/>
            <person name="Zody M."/>
            <person name="Lander E."/>
        </authorList>
    </citation>
    <scope>NUCLEOTIDE SEQUENCE [LARGE SCALE GENOMIC DNA]</scope>
</reference>
<keyword evidence="3" id="KW-0967">Endosome</keyword>
<dbReference type="SUPFAM" id="SSF47576">
    <property type="entry name" value="Calponin-homology domain, CH-domain"/>
    <property type="match status" value="1"/>
</dbReference>
<protein>
    <recommendedName>
        <fullName evidence="10">Calponin-homology (CH) domain-containing protein</fullName>
    </recommendedName>
</protein>
<feature type="compositionally biased region" description="Basic residues" evidence="5">
    <location>
        <begin position="833"/>
        <end position="856"/>
    </location>
</feature>
<evidence type="ECO:0000256" key="1">
    <source>
        <dbReference type="ARBA" id="ARBA00004177"/>
    </source>
</evidence>
<dbReference type="GO" id="GO:0005768">
    <property type="term" value="C:endosome"/>
    <property type="evidence" value="ECO:0007669"/>
    <property type="project" value="UniProtKB-SubCell"/>
</dbReference>
<keyword evidence="9" id="KW-1185">Reference proteome</keyword>
<dbReference type="Pfam" id="PF12130">
    <property type="entry name" value="bMERB_dom"/>
    <property type="match status" value="1"/>
</dbReference>
<dbReference type="Pfam" id="PF00307">
    <property type="entry name" value="CH"/>
    <property type="match status" value="1"/>
</dbReference>
<dbReference type="GeneTree" id="ENSGT00940000156057"/>
<feature type="compositionally biased region" description="Polar residues" evidence="5">
    <location>
        <begin position="252"/>
        <end position="261"/>
    </location>
</feature>
<feature type="region of interest" description="Disordered" evidence="5">
    <location>
        <begin position="114"/>
        <end position="141"/>
    </location>
</feature>
<dbReference type="STRING" id="51511.ENSCSAVP00000004780"/>
<reference evidence="8" key="2">
    <citation type="submission" date="2025-08" db="UniProtKB">
        <authorList>
            <consortium name="Ensembl"/>
        </authorList>
    </citation>
    <scope>IDENTIFICATION</scope>
</reference>
<dbReference type="PROSITE" id="PS51848">
    <property type="entry name" value="BMERB"/>
    <property type="match status" value="1"/>
</dbReference>
<dbReference type="HOGENOM" id="CLU_015382_1_0_1"/>
<dbReference type="InterPro" id="IPR022735">
    <property type="entry name" value="bMERB_dom"/>
</dbReference>
<dbReference type="eggNOG" id="ENOG502QWQX">
    <property type="taxonomic scope" value="Eukaryota"/>
</dbReference>
<evidence type="ECO:0000259" key="6">
    <source>
        <dbReference type="PROSITE" id="PS50021"/>
    </source>
</evidence>
<dbReference type="OMA" id="GHNKSTH"/>
<evidence type="ECO:0000259" key="7">
    <source>
        <dbReference type="PROSITE" id="PS51848"/>
    </source>
</evidence>
<dbReference type="AlphaFoldDB" id="H2YHI1"/>
<dbReference type="SMART" id="SM01203">
    <property type="entry name" value="DUF3585"/>
    <property type="match status" value="1"/>
</dbReference>
<dbReference type="PROSITE" id="PS50021">
    <property type="entry name" value="CH"/>
    <property type="match status" value="1"/>
</dbReference>